<evidence type="ECO:0000256" key="4">
    <source>
        <dbReference type="ARBA" id="ARBA00022813"/>
    </source>
</evidence>
<reference evidence="9" key="1">
    <citation type="journal article" date="2016" name="Int. J. Mol. Sci.">
        <title>Comparative genomics of the extreme acidophile Acidithiobacillus thiooxidans reveals intraspecific divergence and niche adaptation.</title>
        <authorList>
            <person name="Zhang X."/>
            <person name="Feng X."/>
            <person name="Tao J."/>
            <person name="Ma L."/>
            <person name="Xiao Y."/>
            <person name="Liang Y."/>
            <person name="Liu X."/>
            <person name="Yin H."/>
        </authorList>
    </citation>
    <scope>NUCLEOTIDE SEQUENCE [LARGE SCALE GENOMIC DNA]</scope>
    <source>
        <strain evidence="9">DXS-W</strain>
    </source>
</reference>
<keyword evidence="4 7" id="KW-0068">Autocatalytic cleavage</keyword>
<dbReference type="InterPro" id="IPR015927">
    <property type="entry name" value="Peptidase_S24_S26A/B/C"/>
</dbReference>
<keyword evidence="6" id="KW-0742">SOS response</keyword>
<comment type="caution">
    <text evidence="9">The sequence shown here is derived from an EMBL/GenBank/DDBJ whole genome shotgun (WGS) entry which is preliminary data.</text>
</comment>
<evidence type="ECO:0000313" key="10">
    <source>
        <dbReference type="Proteomes" id="UP000095008"/>
    </source>
</evidence>
<feature type="domain" description="Peptidase S24/S26A/S26B/S26C" evidence="8">
    <location>
        <begin position="34"/>
        <end position="150"/>
    </location>
</feature>
<dbReference type="PANTHER" id="PTHR33516:SF2">
    <property type="entry name" value="LEXA REPRESSOR-RELATED"/>
    <property type="match status" value="1"/>
</dbReference>
<sequence length="157" mass="17561">MRNPISVFPKETNRELKATALRALRGSFRRTFFPLMISRIAAGFPSPADDYVEKQIDLNAHLIQHKEATFILRVSGWSMRDVGIFDGDEIIVDRAITPSDGKIVVAAINGELTVKRLRRVGESVHLLAENPDFPAIVLKEGEELCIWGVVTRVLHSV</sequence>
<dbReference type="NCBIfam" id="NF007621">
    <property type="entry name" value="PRK10276.1"/>
    <property type="match status" value="1"/>
</dbReference>
<protein>
    <submittedName>
        <fullName evidence="9">Peptidase S24/S26A/S26B</fullName>
    </submittedName>
</protein>
<dbReference type="GO" id="GO:0003677">
    <property type="term" value="F:DNA binding"/>
    <property type="evidence" value="ECO:0007669"/>
    <property type="project" value="InterPro"/>
</dbReference>
<evidence type="ECO:0000313" key="9">
    <source>
        <dbReference type="EMBL" id="OCX72560.1"/>
    </source>
</evidence>
<dbReference type="PANTHER" id="PTHR33516">
    <property type="entry name" value="LEXA REPRESSOR"/>
    <property type="match status" value="1"/>
</dbReference>
<dbReference type="InterPro" id="IPR050077">
    <property type="entry name" value="LexA_repressor"/>
</dbReference>
<evidence type="ECO:0000256" key="6">
    <source>
        <dbReference type="ARBA" id="ARBA00023236"/>
    </source>
</evidence>
<dbReference type="RefSeq" id="WP_065974052.1">
    <property type="nucleotide sequence ID" value="NZ_LWRY01000107.1"/>
</dbReference>
<dbReference type="AlphaFoldDB" id="A0A1C2I9F7"/>
<evidence type="ECO:0000256" key="3">
    <source>
        <dbReference type="ARBA" id="ARBA00022801"/>
    </source>
</evidence>
<dbReference type="CDD" id="cd06529">
    <property type="entry name" value="S24_LexA-like"/>
    <property type="match status" value="1"/>
</dbReference>
<dbReference type="OrthoDB" id="9787787at2"/>
<organism evidence="9 10">
    <name type="scientific">Acidithiobacillus thiooxidans</name>
    <name type="common">Thiobacillus thiooxidans</name>
    <dbReference type="NCBI Taxonomy" id="930"/>
    <lineage>
        <taxon>Bacteria</taxon>
        <taxon>Pseudomonadati</taxon>
        <taxon>Pseudomonadota</taxon>
        <taxon>Acidithiobacillia</taxon>
        <taxon>Acidithiobacillales</taxon>
        <taxon>Acidithiobacillaceae</taxon>
        <taxon>Acidithiobacillus</taxon>
    </lineage>
</organism>
<dbReference type="GO" id="GO:0006281">
    <property type="term" value="P:DNA repair"/>
    <property type="evidence" value="ECO:0007669"/>
    <property type="project" value="UniProtKB-KW"/>
</dbReference>
<dbReference type="InterPro" id="IPR039418">
    <property type="entry name" value="LexA-like"/>
</dbReference>
<keyword evidence="3 7" id="KW-0378">Hydrolase</keyword>
<proteinExistence type="inferred from homology"/>
<dbReference type="SUPFAM" id="SSF51306">
    <property type="entry name" value="LexA/Signal peptidase"/>
    <property type="match status" value="1"/>
</dbReference>
<dbReference type="InterPro" id="IPR036286">
    <property type="entry name" value="LexA/Signal_pep-like_sf"/>
</dbReference>
<dbReference type="Gene3D" id="2.10.109.10">
    <property type="entry name" value="Umud Fragment, subunit A"/>
    <property type="match status" value="1"/>
</dbReference>
<dbReference type="GO" id="GO:0009432">
    <property type="term" value="P:SOS response"/>
    <property type="evidence" value="ECO:0007669"/>
    <property type="project" value="UniProtKB-KW"/>
</dbReference>
<evidence type="ECO:0000256" key="5">
    <source>
        <dbReference type="ARBA" id="ARBA00023204"/>
    </source>
</evidence>
<gene>
    <name evidence="9" type="ORF">A6M23_09615</name>
</gene>
<keyword evidence="10" id="KW-1185">Reference proteome</keyword>
<dbReference type="InterPro" id="IPR006197">
    <property type="entry name" value="Peptidase_S24_LexA"/>
</dbReference>
<evidence type="ECO:0000256" key="1">
    <source>
        <dbReference type="ARBA" id="ARBA00007484"/>
    </source>
</evidence>
<evidence type="ECO:0000256" key="2">
    <source>
        <dbReference type="ARBA" id="ARBA00022763"/>
    </source>
</evidence>
<keyword evidence="2" id="KW-0227">DNA damage</keyword>
<dbReference type="GO" id="GO:0016787">
    <property type="term" value="F:hydrolase activity"/>
    <property type="evidence" value="ECO:0007669"/>
    <property type="project" value="UniProtKB-KW"/>
</dbReference>
<evidence type="ECO:0000256" key="7">
    <source>
        <dbReference type="RuleBase" id="RU003991"/>
    </source>
</evidence>
<dbReference type="Proteomes" id="UP000095008">
    <property type="component" value="Unassembled WGS sequence"/>
</dbReference>
<name>A0A1C2I9F7_ACITH</name>
<dbReference type="Pfam" id="PF00717">
    <property type="entry name" value="Peptidase_S24"/>
    <property type="match status" value="1"/>
</dbReference>
<evidence type="ECO:0000259" key="8">
    <source>
        <dbReference type="Pfam" id="PF00717"/>
    </source>
</evidence>
<comment type="similarity">
    <text evidence="1 7">Belongs to the peptidase S24 family.</text>
</comment>
<accession>A0A1C2I9F7</accession>
<dbReference type="EMBL" id="LWRY01000107">
    <property type="protein sequence ID" value="OCX72560.1"/>
    <property type="molecule type" value="Genomic_DNA"/>
</dbReference>
<dbReference type="PRINTS" id="PR00726">
    <property type="entry name" value="LEXASERPTASE"/>
</dbReference>
<keyword evidence="5" id="KW-0234">DNA repair</keyword>
<dbReference type="GO" id="GO:0006355">
    <property type="term" value="P:regulation of DNA-templated transcription"/>
    <property type="evidence" value="ECO:0007669"/>
    <property type="project" value="InterPro"/>
</dbReference>